<accession>A0A510UF04</accession>
<sequence>MKLNERLYVGNEEASVISANCYLSYKNPGAANIVTNKEPKVGQIIAYECGYNNNLIRWFTGYVESYRQVNTGEYSFFSRELSAILRHDLPVSYQHITLSGLLGAISDITGLEFVTPEKEYVHKSVPYVVNQNQGYALMDNIGKLFNIKRYVWQQQGNGKIFVGSWNDSMWAETNIPLPEKLIENASIDGANIPLLPALRPGAIVNGQRVRNIQQQQSRMDITWMTK</sequence>
<gene>
    <name evidence="1" type="ORF">AFI02nite_12440</name>
</gene>
<proteinExistence type="predicted"/>
<dbReference type="RefSeq" id="WP_146862847.1">
    <property type="nucleotide sequence ID" value="NZ_BJTZ01000005.1"/>
</dbReference>
<name>A0A510UF04_ALIFS</name>
<evidence type="ECO:0000313" key="2">
    <source>
        <dbReference type="Proteomes" id="UP000321787"/>
    </source>
</evidence>
<protein>
    <submittedName>
        <fullName evidence="1">Uncharacterized protein</fullName>
    </submittedName>
</protein>
<evidence type="ECO:0000313" key="1">
    <source>
        <dbReference type="EMBL" id="GEK13208.1"/>
    </source>
</evidence>
<comment type="caution">
    <text evidence="1">The sequence shown here is derived from an EMBL/GenBank/DDBJ whole genome shotgun (WGS) entry which is preliminary data.</text>
</comment>
<dbReference type="AlphaFoldDB" id="A0A510UF04"/>
<organism evidence="1 2">
    <name type="scientific">Aliivibrio fischeri</name>
    <name type="common">Vibrio fischeri</name>
    <dbReference type="NCBI Taxonomy" id="668"/>
    <lineage>
        <taxon>Bacteria</taxon>
        <taxon>Pseudomonadati</taxon>
        <taxon>Pseudomonadota</taxon>
        <taxon>Gammaproteobacteria</taxon>
        <taxon>Vibrionales</taxon>
        <taxon>Vibrionaceae</taxon>
        <taxon>Aliivibrio</taxon>
    </lineage>
</organism>
<dbReference type="Proteomes" id="UP000321787">
    <property type="component" value="Unassembled WGS sequence"/>
</dbReference>
<dbReference type="EMBL" id="BJTZ01000005">
    <property type="protein sequence ID" value="GEK13208.1"/>
    <property type="molecule type" value="Genomic_DNA"/>
</dbReference>
<reference evidence="1 2" key="1">
    <citation type="submission" date="2019-07" db="EMBL/GenBank/DDBJ databases">
        <title>Whole genome shotgun sequence of Aliivibrio fischeri NBRC 101058.</title>
        <authorList>
            <person name="Hosoyama A."/>
            <person name="Uohara A."/>
            <person name="Ohji S."/>
            <person name="Ichikawa N."/>
        </authorList>
    </citation>
    <scope>NUCLEOTIDE SEQUENCE [LARGE SCALE GENOMIC DNA]</scope>
    <source>
        <strain evidence="1 2">NBRC 101058</strain>
    </source>
</reference>